<comment type="subcellular location">
    <subcellularLocation>
        <location evidence="1">Cell inner membrane</location>
        <topology evidence="1">Single-pass membrane protein</topology>
        <orientation evidence="1">Periplasmic side</orientation>
    </subcellularLocation>
</comment>
<evidence type="ECO:0000256" key="5">
    <source>
        <dbReference type="ARBA" id="ARBA00022519"/>
    </source>
</evidence>
<reference evidence="12" key="2">
    <citation type="submission" date="2020-09" db="EMBL/GenBank/DDBJ databases">
        <authorList>
            <person name="Sun Q."/>
            <person name="Kim S."/>
        </authorList>
    </citation>
    <scope>NUCLEOTIDE SEQUENCE</scope>
    <source>
        <strain evidence="12">KCTC 12368</strain>
    </source>
</reference>
<dbReference type="GO" id="GO:0015031">
    <property type="term" value="P:protein transport"/>
    <property type="evidence" value="ECO:0007669"/>
    <property type="project" value="UniProtKB-KW"/>
</dbReference>
<feature type="domain" description="TonB C-terminal" evidence="11">
    <location>
        <begin position="502"/>
        <end position="598"/>
    </location>
</feature>
<dbReference type="Proteomes" id="UP000619457">
    <property type="component" value="Unassembled WGS sequence"/>
</dbReference>
<dbReference type="Pfam" id="PF03544">
    <property type="entry name" value="TonB_C"/>
    <property type="match status" value="2"/>
</dbReference>
<dbReference type="InterPro" id="IPR037682">
    <property type="entry name" value="TonB_C"/>
</dbReference>
<dbReference type="GO" id="GO:0031992">
    <property type="term" value="F:energy transducer activity"/>
    <property type="evidence" value="ECO:0007669"/>
    <property type="project" value="TreeGrafter"/>
</dbReference>
<feature type="transmembrane region" description="Helical" evidence="10">
    <location>
        <begin position="69"/>
        <end position="90"/>
    </location>
</feature>
<keyword evidence="8 10" id="KW-1133">Transmembrane helix</keyword>
<keyword evidence="9 10" id="KW-0472">Membrane</keyword>
<evidence type="ECO:0000256" key="9">
    <source>
        <dbReference type="ARBA" id="ARBA00023136"/>
    </source>
</evidence>
<feature type="transmembrane region" description="Helical" evidence="10">
    <location>
        <begin position="246"/>
        <end position="265"/>
    </location>
</feature>
<dbReference type="InterPro" id="IPR008756">
    <property type="entry name" value="Peptidase_M56"/>
</dbReference>
<keyword evidence="7" id="KW-0653">Protein transport</keyword>
<evidence type="ECO:0000259" key="11">
    <source>
        <dbReference type="PROSITE" id="PS52015"/>
    </source>
</evidence>
<sequence length="689" mass="77574">MVTPVLALLFPLLKIPVDFSKPSISLQNLEFMQAIHASEQQEDVAATFGLPEVLVESTKLPILLEWGDYLLLAYLFICTLLVIHLLWQLLQLRLLSEKGWYQTIYKLQGNYFLIPTFGMTPVFSFFDKIFWDDTQSLAPEEKEQILNHEKEHIRQKHSWDMLFYQVLTILFWFNPGIHLMRSALIDTHEFSADAKVLKNSMNKDLYPNLIVKIAFKGLDLPVGNHFIRSSTLKRIMMMKKSNRKNWVKLLMVIPLTGMLMALVSMKTTDQSPLINSLSSINIKVIENQILQARDTIQVGTRVFKITNPKHYEYISGLENGKVSAQLGYLGYEFTDIDDHKEHKQVLEMIDVLKGNSHFAKNYSDPDLAISPDQQPQPISDQESMVNFISRNLSFPIIARELEADGTVLVEFIVDREGNIKSPILKESMGMGLDDEVLRLFNSKDIPKWKPALKDGSPISTLVELPVVFETRTFSASQLGTSSIPPSREPVITEVDEIPYPNGGAKRWHNYISSNMEYPMAAINNKVEGTVYLSCIIGSTGIAREVKVISGIGAGADEEAVRLLEQSLPWTPAKVNGKAVSTQIKVPIKFDLAKVSPPNPNRIKKITVMGYSAKEEPAKLLKPKAAPAIGQNDLSKVTYYVNGRKTDLRDVQKIVPTTIESITVLNKISAKAKYPNAYKDGVIEIALNDQ</sequence>
<dbReference type="GO" id="GO:0055085">
    <property type="term" value="P:transmembrane transport"/>
    <property type="evidence" value="ECO:0007669"/>
    <property type="project" value="InterPro"/>
</dbReference>
<proteinExistence type="inferred from homology"/>
<dbReference type="EMBL" id="BMWX01000004">
    <property type="protein sequence ID" value="GGZ31902.1"/>
    <property type="molecule type" value="Genomic_DNA"/>
</dbReference>
<protein>
    <recommendedName>
        <fullName evidence="11">TonB C-terminal domain-containing protein</fullName>
    </recommendedName>
</protein>
<keyword evidence="3" id="KW-0813">Transport</keyword>
<evidence type="ECO:0000256" key="6">
    <source>
        <dbReference type="ARBA" id="ARBA00022692"/>
    </source>
</evidence>
<evidence type="ECO:0000256" key="2">
    <source>
        <dbReference type="ARBA" id="ARBA00006555"/>
    </source>
</evidence>
<gene>
    <name evidence="12" type="ORF">GCM10007049_26590</name>
</gene>
<feature type="transmembrane region" description="Helical" evidence="10">
    <location>
        <begin position="162"/>
        <end position="180"/>
    </location>
</feature>
<keyword evidence="5" id="KW-0997">Cell inner membrane</keyword>
<keyword evidence="13" id="KW-1185">Reference proteome</keyword>
<reference evidence="12" key="1">
    <citation type="journal article" date="2014" name="Int. J. Syst. Evol. Microbiol.">
        <title>Complete genome sequence of Corynebacterium casei LMG S-19264T (=DSM 44701T), isolated from a smear-ripened cheese.</title>
        <authorList>
            <consortium name="US DOE Joint Genome Institute (JGI-PGF)"/>
            <person name="Walter F."/>
            <person name="Albersmeier A."/>
            <person name="Kalinowski J."/>
            <person name="Ruckert C."/>
        </authorList>
    </citation>
    <scope>NUCLEOTIDE SEQUENCE</scope>
    <source>
        <strain evidence="12">KCTC 12368</strain>
    </source>
</reference>
<evidence type="ECO:0000256" key="7">
    <source>
        <dbReference type="ARBA" id="ARBA00022927"/>
    </source>
</evidence>
<evidence type="ECO:0000313" key="12">
    <source>
        <dbReference type="EMBL" id="GGZ31902.1"/>
    </source>
</evidence>
<evidence type="ECO:0000256" key="1">
    <source>
        <dbReference type="ARBA" id="ARBA00004383"/>
    </source>
</evidence>
<dbReference type="InterPro" id="IPR006260">
    <property type="entry name" value="TonB/TolA_C"/>
</dbReference>
<evidence type="ECO:0000313" key="13">
    <source>
        <dbReference type="Proteomes" id="UP000619457"/>
    </source>
</evidence>
<feature type="transmembrane region" description="Helical" evidence="10">
    <location>
        <begin position="111"/>
        <end position="131"/>
    </location>
</feature>
<evidence type="ECO:0000256" key="10">
    <source>
        <dbReference type="SAM" id="Phobius"/>
    </source>
</evidence>
<dbReference type="CDD" id="cd07341">
    <property type="entry name" value="M56_BlaR1_MecR1_like"/>
    <property type="match status" value="1"/>
</dbReference>
<name>A0A918Q2S8_9BACT</name>
<dbReference type="Gene3D" id="3.30.1150.10">
    <property type="match status" value="2"/>
</dbReference>
<keyword evidence="6 10" id="KW-0812">Transmembrane</keyword>
<organism evidence="12 13">
    <name type="scientific">Echinicola pacifica</name>
    <dbReference type="NCBI Taxonomy" id="346377"/>
    <lineage>
        <taxon>Bacteria</taxon>
        <taxon>Pseudomonadati</taxon>
        <taxon>Bacteroidota</taxon>
        <taxon>Cytophagia</taxon>
        <taxon>Cytophagales</taxon>
        <taxon>Cyclobacteriaceae</taxon>
        <taxon>Echinicola</taxon>
    </lineage>
</organism>
<evidence type="ECO:0000256" key="3">
    <source>
        <dbReference type="ARBA" id="ARBA00022448"/>
    </source>
</evidence>
<keyword evidence="4" id="KW-1003">Cell membrane</keyword>
<comment type="caution">
    <text evidence="12">The sequence shown here is derived from an EMBL/GenBank/DDBJ whole genome shotgun (WGS) entry which is preliminary data.</text>
</comment>
<dbReference type="SUPFAM" id="SSF74653">
    <property type="entry name" value="TolA/TonB C-terminal domain"/>
    <property type="match status" value="2"/>
</dbReference>
<evidence type="ECO:0000256" key="4">
    <source>
        <dbReference type="ARBA" id="ARBA00022475"/>
    </source>
</evidence>
<evidence type="ECO:0000256" key="8">
    <source>
        <dbReference type="ARBA" id="ARBA00022989"/>
    </source>
</evidence>
<accession>A0A918Q2S8</accession>
<dbReference type="AlphaFoldDB" id="A0A918Q2S8"/>
<dbReference type="GO" id="GO:0098797">
    <property type="term" value="C:plasma membrane protein complex"/>
    <property type="evidence" value="ECO:0007669"/>
    <property type="project" value="TreeGrafter"/>
</dbReference>
<dbReference type="InterPro" id="IPR051045">
    <property type="entry name" value="TonB-dependent_transducer"/>
</dbReference>
<dbReference type="NCBIfam" id="TIGR01352">
    <property type="entry name" value="tonB_Cterm"/>
    <property type="match status" value="1"/>
</dbReference>
<dbReference type="Pfam" id="PF05569">
    <property type="entry name" value="Peptidase_M56"/>
    <property type="match status" value="1"/>
</dbReference>
<comment type="similarity">
    <text evidence="2">Belongs to the TonB family.</text>
</comment>
<dbReference type="PROSITE" id="PS52015">
    <property type="entry name" value="TONB_CTD"/>
    <property type="match status" value="1"/>
</dbReference>
<dbReference type="PANTHER" id="PTHR33446:SF2">
    <property type="entry name" value="PROTEIN TONB"/>
    <property type="match status" value="1"/>
</dbReference>
<dbReference type="PANTHER" id="PTHR33446">
    <property type="entry name" value="PROTEIN TONB-RELATED"/>
    <property type="match status" value="1"/>
</dbReference>